<keyword evidence="4" id="KW-1185">Reference proteome</keyword>
<organism evidence="3 4">
    <name type="scientific">Cylindrotheca closterium</name>
    <dbReference type="NCBI Taxonomy" id="2856"/>
    <lineage>
        <taxon>Eukaryota</taxon>
        <taxon>Sar</taxon>
        <taxon>Stramenopiles</taxon>
        <taxon>Ochrophyta</taxon>
        <taxon>Bacillariophyta</taxon>
        <taxon>Bacillariophyceae</taxon>
        <taxon>Bacillariophycidae</taxon>
        <taxon>Bacillariales</taxon>
        <taxon>Bacillariaceae</taxon>
        <taxon>Cylindrotheca</taxon>
    </lineage>
</organism>
<dbReference type="InterPro" id="IPR005114">
    <property type="entry name" value="Helicase_assoc"/>
</dbReference>
<feature type="domain" description="Helicase-associated" evidence="2">
    <location>
        <begin position="225"/>
        <end position="286"/>
    </location>
</feature>
<dbReference type="EMBL" id="CAKOGP040001313">
    <property type="protein sequence ID" value="CAJ1945025.1"/>
    <property type="molecule type" value="Genomic_DNA"/>
</dbReference>
<evidence type="ECO:0000313" key="4">
    <source>
        <dbReference type="Proteomes" id="UP001295423"/>
    </source>
</evidence>
<feature type="domain" description="Helicase-associated" evidence="2">
    <location>
        <begin position="644"/>
        <end position="705"/>
    </location>
</feature>
<proteinExistence type="predicted"/>
<keyword evidence="1" id="KW-0732">Signal</keyword>
<feature type="signal peptide" evidence="1">
    <location>
        <begin position="1"/>
        <end position="16"/>
    </location>
</feature>
<feature type="chain" id="PRO_5042011187" description="Helicase-associated domain-containing protein" evidence="1">
    <location>
        <begin position="17"/>
        <end position="711"/>
    </location>
</feature>
<feature type="domain" description="Helicase-associated" evidence="2">
    <location>
        <begin position="574"/>
        <end position="636"/>
    </location>
</feature>
<evidence type="ECO:0000256" key="1">
    <source>
        <dbReference type="SAM" id="SignalP"/>
    </source>
</evidence>
<feature type="domain" description="Helicase-associated" evidence="2">
    <location>
        <begin position="69"/>
        <end position="150"/>
    </location>
</feature>
<accession>A0AAD2FM71</accession>
<feature type="domain" description="Helicase-associated" evidence="2">
    <location>
        <begin position="294"/>
        <end position="353"/>
    </location>
</feature>
<dbReference type="AlphaFoldDB" id="A0AAD2FM71"/>
<feature type="domain" description="Helicase-associated" evidence="2">
    <location>
        <begin position="504"/>
        <end position="565"/>
    </location>
</feature>
<evidence type="ECO:0000259" key="2">
    <source>
        <dbReference type="Pfam" id="PF03457"/>
    </source>
</evidence>
<dbReference type="PANTHER" id="PTHR33418">
    <property type="entry name" value="HELICASE-ASSOCIATED"/>
    <property type="match status" value="1"/>
</dbReference>
<feature type="domain" description="Helicase-associated" evidence="2">
    <location>
        <begin position="157"/>
        <end position="219"/>
    </location>
</feature>
<dbReference type="PANTHER" id="PTHR33418:SF1">
    <property type="entry name" value="HELICASE-ASSOCIATED DOMAIN-CONTAINING PROTEIN"/>
    <property type="match status" value="1"/>
</dbReference>
<sequence>MASTILLLPQLGLATAFKPNLPPPPVSHRYPQQVSLIMHRPTIFCQHQLSAATAAAADESEVTQVSSHHDWDEQFEELQSFKEGYGHCNFPYNAPVELQEQYPTLARFCRDQRLEYHNYKYKLSSQSIRRMTLPNFDRTVRLRRLDELGFEFNSKLAQWYDKYHELLQYRDDNGHLRVTDEENRSLKGWIIAQRCMRKGTEGYSKLSEAQTLLLDKIGFEWEPRDDLWMAKYIELCDFRKKHGHLNVPHTSSVYRWIYRQQARRAEKKNHSPLSEEQLQLLDDVDFPWIPIRFDRKWQVKYDELARFKKNHGHCRPSASTHLKMITWSRVQREKRRKGQLSSEQIRLLDKIGFPWVSNNPHQFPAMYQQLNDYYKKHDHLRVSQDDDPDLYSWMTTQRERYHGIGTEPPMSDLEIEKMEDLHFCWSLDWKSRVWHEKYTEIAEFYKEHGHVNVTEKENPSLYNWIQMQEKRYEETTGHKPLSQEELELLEQIDFHFFKGKPRIAWNSMYNELEKYRKVNGERFPNHEDDPDLNRWMRQQRHRMRSEYGSVPLSVEEKSILESIEFPIFPKGKHRRIWYERYDELVEFWKKHGHFLVDPDQPLNPWIDKQRGRNRDTCLEARPISKSEVYLLDRIGFPWVSDREDVEWQMRYDELVQFRNKHGRMPANRLEPRLYSWMRYQRDRYFGMKGKDISANQIKQLENIGFRWTGKF</sequence>
<dbReference type="Proteomes" id="UP001295423">
    <property type="component" value="Unassembled WGS sequence"/>
</dbReference>
<feature type="domain" description="Helicase-associated" evidence="2">
    <location>
        <begin position="361"/>
        <end position="423"/>
    </location>
</feature>
<reference evidence="3" key="1">
    <citation type="submission" date="2023-08" db="EMBL/GenBank/DDBJ databases">
        <authorList>
            <person name="Audoor S."/>
            <person name="Bilcke G."/>
        </authorList>
    </citation>
    <scope>NUCLEOTIDE SEQUENCE</scope>
</reference>
<feature type="domain" description="Helicase-associated" evidence="2">
    <location>
        <begin position="432"/>
        <end position="494"/>
    </location>
</feature>
<name>A0AAD2FM71_9STRA</name>
<gene>
    <name evidence="3" type="ORF">CYCCA115_LOCUS9172</name>
</gene>
<protein>
    <recommendedName>
        <fullName evidence="2">Helicase-associated domain-containing protein</fullName>
    </recommendedName>
</protein>
<comment type="caution">
    <text evidence="3">The sequence shown here is derived from an EMBL/GenBank/DDBJ whole genome shotgun (WGS) entry which is preliminary data.</text>
</comment>
<evidence type="ECO:0000313" key="3">
    <source>
        <dbReference type="EMBL" id="CAJ1945025.1"/>
    </source>
</evidence>
<dbReference type="Pfam" id="PF03457">
    <property type="entry name" value="HA"/>
    <property type="match status" value="9"/>
</dbReference>
<dbReference type="Gene3D" id="6.10.140.530">
    <property type="match status" value="9"/>
</dbReference>